<dbReference type="AlphaFoldDB" id="A0A9D7XMT6"/>
<name>A0A9D7XMT6_9BACT</name>
<feature type="compositionally biased region" description="Low complexity" evidence="4">
    <location>
        <begin position="166"/>
        <end position="180"/>
    </location>
</feature>
<dbReference type="Gene3D" id="3.40.47.10">
    <property type="match status" value="1"/>
</dbReference>
<feature type="region of interest" description="Disordered" evidence="4">
    <location>
        <begin position="133"/>
        <end position="180"/>
    </location>
</feature>
<dbReference type="Pfam" id="PF00108">
    <property type="entry name" value="Thiolase_N"/>
    <property type="match status" value="1"/>
</dbReference>
<comment type="similarity">
    <text evidence="1">Belongs to the thiolase-like superfamily. Thiolase family.</text>
</comment>
<dbReference type="PANTHER" id="PTHR18919:SF107">
    <property type="entry name" value="ACETYL-COA ACETYLTRANSFERASE, CYTOSOLIC"/>
    <property type="match status" value="1"/>
</dbReference>
<comment type="caution">
    <text evidence="6">The sequence shown here is derived from an EMBL/GenBank/DDBJ whole genome shotgun (WGS) entry which is preliminary data.</text>
</comment>
<protein>
    <recommendedName>
        <fullName evidence="5">Thiolase N-terminal domain-containing protein</fullName>
    </recommendedName>
</protein>
<dbReference type="InterPro" id="IPR016039">
    <property type="entry name" value="Thiolase-like"/>
</dbReference>
<evidence type="ECO:0000313" key="6">
    <source>
        <dbReference type="EMBL" id="MBK9797780.1"/>
    </source>
</evidence>
<proteinExistence type="inferred from homology"/>
<organism evidence="6 7">
    <name type="scientific">Candidatus Geothrix skivensis</name>
    <dbReference type="NCBI Taxonomy" id="2954439"/>
    <lineage>
        <taxon>Bacteria</taxon>
        <taxon>Pseudomonadati</taxon>
        <taxon>Acidobacteriota</taxon>
        <taxon>Holophagae</taxon>
        <taxon>Holophagales</taxon>
        <taxon>Holophagaceae</taxon>
        <taxon>Geothrix</taxon>
    </lineage>
</organism>
<keyword evidence="3" id="KW-0012">Acyltransferase</keyword>
<evidence type="ECO:0000313" key="7">
    <source>
        <dbReference type="Proteomes" id="UP000886657"/>
    </source>
</evidence>
<sequence>MGDGNVLQAGGSQNVARLAALKAGPPLRLRPTHPNRVRLRLEGVAALGAQSILLGDADLVVAGVPESMSTRLPAPPAARWGARMGKPSRGQHDPGWPLCGPLPGDTQVGITAENIAARHGLSREVQDTLALQSQLMPPPPRLSPWPSTGRSSRSPWPPRRAMASQPGRASRSTPRPRASG</sequence>
<reference evidence="6" key="1">
    <citation type="submission" date="2020-10" db="EMBL/GenBank/DDBJ databases">
        <title>Connecting structure to function with the recovery of over 1000 high-quality activated sludge metagenome-assembled genomes encoding full-length rRNA genes using long-read sequencing.</title>
        <authorList>
            <person name="Singleton C.M."/>
            <person name="Petriglieri F."/>
            <person name="Kristensen J.M."/>
            <person name="Kirkegaard R.H."/>
            <person name="Michaelsen T.Y."/>
            <person name="Andersen M.H."/>
            <person name="Karst S.M."/>
            <person name="Dueholm M.S."/>
            <person name="Nielsen P.H."/>
            <person name="Albertsen M."/>
        </authorList>
    </citation>
    <scope>NUCLEOTIDE SEQUENCE</scope>
    <source>
        <strain evidence="6">Skiv_18-Q3-R9-52_MAXAC.067</strain>
    </source>
</reference>
<feature type="compositionally biased region" description="Low complexity" evidence="4">
    <location>
        <begin position="144"/>
        <end position="154"/>
    </location>
</feature>
<dbReference type="EMBL" id="JADKIO010000012">
    <property type="protein sequence ID" value="MBK9797780.1"/>
    <property type="molecule type" value="Genomic_DNA"/>
</dbReference>
<keyword evidence="2" id="KW-0808">Transferase</keyword>
<dbReference type="GO" id="GO:0016747">
    <property type="term" value="F:acyltransferase activity, transferring groups other than amino-acyl groups"/>
    <property type="evidence" value="ECO:0007669"/>
    <property type="project" value="InterPro"/>
</dbReference>
<evidence type="ECO:0000256" key="3">
    <source>
        <dbReference type="ARBA" id="ARBA00023315"/>
    </source>
</evidence>
<gene>
    <name evidence="6" type="ORF">IPP58_15085</name>
</gene>
<dbReference type="Proteomes" id="UP000886657">
    <property type="component" value="Unassembled WGS sequence"/>
</dbReference>
<evidence type="ECO:0000256" key="4">
    <source>
        <dbReference type="SAM" id="MobiDB-lite"/>
    </source>
</evidence>
<feature type="domain" description="Thiolase N-terminal" evidence="5">
    <location>
        <begin position="4"/>
        <end position="134"/>
    </location>
</feature>
<feature type="region of interest" description="Disordered" evidence="4">
    <location>
        <begin position="70"/>
        <end position="104"/>
    </location>
</feature>
<dbReference type="PANTHER" id="PTHR18919">
    <property type="entry name" value="ACETYL-COA C-ACYLTRANSFERASE"/>
    <property type="match status" value="1"/>
</dbReference>
<evidence type="ECO:0000259" key="5">
    <source>
        <dbReference type="Pfam" id="PF00108"/>
    </source>
</evidence>
<accession>A0A9D7XMT6</accession>
<evidence type="ECO:0000256" key="1">
    <source>
        <dbReference type="ARBA" id="ARBA00010982"/>
    </source>
</evidence>
<dbReference type="SUPFAM" id="SSF53901">
    <property type="entry name" value="Thiolase-like"/>
    <property type="match status" value="1"/>
</dbReference>
<dbReference type="InterPro" id="IPR020616">
    <property type="entry name" value="Thiolase_N"/>
</dbReference>
<evidence type="ECO:0000256" key="2">
    <source>
        <dbReference type="ARBA" id="ARBA00022679"/>
    </source>
</evidence>